<evidence type="ECO:0000313" key="1">
    <source>
        <dbReference type="EMBL" id="TYH27999.1"/>
    </source>
</evidence>
<accession>A0A5D2HEI1</accession>
<feature type="non-terminal residue" evidence="1">
    <location>
        <position position="1"/>
    </location>
</feature>
<organism evidence="1 2">
    <name type="scientific">Gossypium darwinii</name>
    <name type="common">Darwin's cotton</name>
    <name type="synonym">Gossypium barbadense var. darwinii</name>
    <dbReference type="NCBI Taxonomy" id="34276"/>
    <lineage>
        <taxon>Eukaryota</taxon>
        <taxon>Viridiplantae</taxon>
        <taxon>Streptophyta</taxon>
        <taxon>Embryophyta</taxon>
        <taxon>Tracheophyta</taxon>
        <taxon>Spermatophyta</taxon>
        <taxon>Magnoliopsida</taxon>
        <taxon>eudicotyledons</taxon>
        <taxon>Gunneridae</taxon>
        <taxon>Pentapetalae</taxon>
        <taxon>rosids</taxon>
        <taxon>malvids</taxon>
        <taxon>Malvales</taxon>
        <taxon>Malvaceae</taxon>
        <taxon>Malvoideae</taxon>
        <taxon>Gossypium</taxon>
    </lineage>
</organism>
<dbReference type="AlphaFoldDB" id="A0A5D2HEI1"/>
<sequence>ILSYPYQILTSKTLNRQPFLTSFDFGIPLLHPRSVSVDRGKPYSLESSFALSYRPKRHHQWNLLILLVKKSDGDSNEANQSLKWNIKHFHKQKVNKRINPKN</sequence>
<dbReference type="Proteomes" id="UP000323506">
    <property type="component" value="Chromosome A02"/>
</dbReference>
<dbReference type="EMBL" id="CM017689">
    <property type="protein sequence ID" value="TYH27999.1"/>
    <property type="molecule type" value="Genomic_DNA"/>
</dbReference>
<proteinExistence type="predicted"/>
<name>A0A5D2HEI1_GOSDA</name>
<reference evidence="1 2" key="1">
    <citation type="submission" date="2019-06" db="EMBL/GenBank/DDBJ databases">
        <title>WGS assembly of Gossypium darwinii.</title>
        <authorList>
            <person name="Chen Z.J."/>
            <person name="Sreedasyam A."/>
            <person name="Ando A."/>
            <person name="Song Q."/>
            <person name="De L."/>
            <person name="Hulse-Kemp A."/>
            <person name="Ding M."/>
            <person name="Ye W."/>
            <person name="Kirkbride R."/>
            <person name="Jenkins J."/>
            <person name="Plott C."/>
            <person name="Lovell J."/>
            <person name="Lin Y.-M."/>
            <person name="Vaughn R."/>
            <person name="Liu B."/>
            <person name="Li W."/>
            <person name="Simpson S."/>
            <person name="Scheffler B."/>
            <person name="Saski C."/>
            <person name="Grover C."/>
            <person name="Hu G."/>
            <person name="Conover J."/>
            <person name="Carlson J."/>
            <person name="Shu S."/>
            <person name="Boston L."/>
            <person name="Williams M."/>
            <person name="Peterson D."/>
            <person name="Mcgee K."/>
            <person name="Jones D."/>
            <person name="Wendel J."/>
            <person name="Stelly D."/>
            <person name="Grimwood J."/>
            <person name="Schmutz J."/>
        </authorList>
    </citation>
    <scope>NUCLEOTIDE SEQUENCE [LARGE SCALE GENOMIC DNA]</scope>
    <source>
        <strain evidence="1">1808015.09</strain>
    </source>
</reference>
<keyword evidence="2" id="KW-1185">Reference proteome</keyword>
<evidence type="ECO:0000313" key="2">
    <source>
        <dbReference type="Proteomes" id="UP000323506"/>
    </source>
</evidence>
<protein>
    <submittedName>
        <fullName evidence="1">Uncharacterized protein</fullName>
    </submittedName>
</protein>
<gene>
    <name evidence="1" type="ORF">ES288_A02G111700v1</name>
</gene>